<organism evidence="1 2">
    <name type="scientific">Allacma fusca</name>
    <dbReference type="NCBI Taxonomy" id="39272"/>
    <lineage>
        <taxon>Eukaryota</taxon>
        <taxon>Metazoa</taxon>
        <taxon>Ecdysozoa</taxon>
        <taxon>Arthropoda</taxon>
        <taxon>Hexapoda</taxon>
        <taxon>Collembola</taxon>
        <taxon>Symphypleona</taxon>
        <taxon>Sminthuridae</taxon>
        <taxon>Allacma</taxon>
    </lineage>
</organism>
<proteinExistence type="predicted"/>
<protein>
    <submittedName>
        <fullName evidence="1">Uncharacterized protein</fullName>
    </submittedName>
</protein>
<reference evidence="1" key="1">
    <citation type="submission" date="2021-06" db="EMBL/GenBank/DDBJ databases">
        <authorList>
            <person name="Hodson N. C."/>
            <person name="Mongue J. A."/>
            <person name="Jaron S. K."/>
        </authorList>
    </citation>
    <scope>NUCLEOTIDE SEQUENCE</scope>
</reference>
<dbReference type="AlphaFoldDB" id="A0A8J2LD62"/>
<evidence type="ECO:0000313" key="1">
    <source>
        <dbReference type="EMBL" id="CAG7830089.1"/>
    </source>
</evidence>
<evidence type="ECO:0000313" key="2">
    <source>
        <dbReference type="Proteomes" id="UP000708208"/>
    </source>
</evidence>
<gene>
    <name evidence="1" type="ORF">AFUS01_LOCUS39915</name>
</gene>
<sequence>MLQDTPTPAVQKPVINRPAMSIPTFCAAASKIQPIRRGTVMTCRDRLSPKTCARIPQAIEPLAPPSCDNNQIIKKNMFFK</sequence>
<feature type="non-terminal residue" evidence="1">
    <location>
        <position position="80"/>
    </location>
</feature>
<name>A0A8J2LD62_9HEXA</name>
<accession>A0A8J2LD62</accession>
<dbReference type="Proteomes" id="UP000708208">
    <property type="component" value="Unassembled WGS sequence"/>
</dbReference>
<comment type="caution">
    <text evidence="1">The sequence shown here is derived from an EMBL/GenBank/DDBJ whole genome shotgun (WGS) entry which is preliminary data.</text>
</comment>
<keyword evidence="2" id="KW-1185">Reference proteome</keyword>
<dbReference type="EMBL" id="CAJVCH010554202">
    <property type="protein sequence ID" value="CAG7830089.1"/>
    <property type="molecule type" value="Genomic_DNA"/>
</dbReference>